<feature type="domain" description="DM13" evidence="1">
    <location>
        <begin position="50"/>
        <end position="155"/>
    </location>
</feature>
<gene>
    <name evidence="2" type="ORF">MD483_09400</name>
</gene>
<comment type="caution">
    <text evidence="2">The sequence shown here is derived from an EMBL/GenBank/DDBJ whole genome shotgun (WGS) entry which is preliminary data.</text>
</comment>
<dbReference type="Pfam" id="PF10517">
    <property type="entry name" value="DM13"/>
    <property type="match status" value="1"/>
</dbReference>
<reference evidence="2" key="1">
    <citation type="submission" date="2022-02" db="EMBL/GenBank/DDBJ databases">
        <title>Vibrio sp. nov., a new bacterium isolated from Bohai sea, China.</title>
        <authorList>
            <person name="Yuan Y."/>
        </authorList>
    </citation>
    <scope>NUCLEOTIDE SEQUENCE</scope>
    <source>
        <strain evidence="2">DBSS07</strain>
    </source>
</reference>
<dbReference type="AlphaFoldDB" id="A0A9X3CE89"/>
<proteinExistence type="predicted"/>
<dbReference type="Proteomes" id="UP001155586">
    <property type="component" value="Unassembled WGS sequence"/>
</dbReference>
<dbReference type="EMBL" id="JAKRRX010000043">
    <property type="protein sequence ID" value="MCW8334036.1"/>
    <property type="molecule type" value="Genomic_DNA"/>
</dbReference>
<dbReference type="RefSeq" id="WP_265687444.1">
    <property type="nucleotide sequence ID" value="NZ_JAKRRX010000043.1"/>
</dbReference>
<evidence type="ECO:0000259" key="1">
    <source>
        <dbReference type="PROSITE" id="PS51549"/>
    </source>
</evidence>
<dbReference type="InterPro" id="IPR019545">
    <property type="entry name" value="DM13_domain"/>
</dbReference>
<evidence type="ECO:0000313" key="3">
    <source>
        <dbReference type="Proteomes" id="UP001155586"/>
    </source>
</evidence>
<sequence length="155" mass="17284">MKWILLTFSHLAIGGLGFALGIYALPILIQPPSSQLNEITLQPDEVILSGTFERERADSDFLHWGEGTVSITDSELIFVGELAPGPDYKAYLSPVYVETEADFMANKDQMLNVGNVNRFDRFSLPISNVSDISEFNTVIIWCETFGEYITSAKLQ</sequence>
<keyword evidence="3" id="KW-1185">Reference proteome</keyword>
<protein>
    <submittedName>
        <fullName evidence="2">DM13 domain-containing protein</fullName>
    </submittedName>
</protein>
<accession>A0A9X3CE89</accession>
<dbReference type="PROSITE" id="PS51549">
    <property type="entry name" value="DM13"/>
    <property type="match status" value="1"/>
</dbReference>
<evidence type="ECO:0000313" key="2">
    <source>
        <dbReference type="EMBL" id="MCW8334036.1"/>
    </source>
</evidence>
<organism evidence="2 3">
    <name type="scientific">Vibrio paucivorans</name>
    <dbReference type="NCBI Taxonomy" id="2829489"/>
    <lineage>
        <taxon>Bacteria</taxon>
        <taxon>Pseudomonadati</taxon>
        <taxon>Pseudomonadota</taxon>
        <taxon>Gammaproteobacteria</taxon>
        <taxon>Vibrionales</taxon>
        <taxon>Vibrionaceae</taxon>
        <taxon>Vibrio</taxon>
    </lineage>
</organism>
<name>A0A9X3CE89_9VIBR</name>